<dbReference type="STRING" id="2018661.A0A2A2KJ15"/>
<protein>
    <recommendedName>
        <fullName evidence="4">NR LBD domain-containing protein</fullName>
    </recommendedName>
</protein>
<dbReference type="SMART" id="SM00430">
    <property type="entry name" value="HOLI"/>
    <property type="match status" value="1"/>
</dbReference>
<accession>A0A2A2KJ15</accession>
<comment type="caution">
    <text evidence="5">The sequence shown here is derived from an EMBL/GenBank/DDBJ whole genome shotgun (WGS) entry which is preliminary data.</text>
</comment>
<keyword evidence="3" id="KW-0675">Receptor</keyword>
<keyword evidence="6" id="KW-1185">Reference proteome</keyword>
<evidence type="ECO:0000256" key="2">
    <source>
        <dbReference type="ARBA" id="ARBA00023163"/>
    </source>
</evidence>
<dbReference type="PROSITE" id="PS51843">
    <property type="entry name" value="NR_LBD"/>
    <property type="match status" value="1"/>
</dbReference>
<evidence type="ECO:0000313" key="6">
    <source>
        <dbReference type="Proteomes" id="UP000218231"/>
    </source>
</evidence>
<dbReference type="InterPro" id="IPR050274">
    <property type="entry name" value="Nuclear_hormone_rcpt_NR2"/>
</dbReference>
<dbReference type="Pfam" id="PF00104">
    <property type="entry name" value="Hormone_recep"/>
    <property type="match status" value="1"/>
</dbReference>
<dbReference type="EMBL" id="LIAE01008438">
    <property type="protein sequence ID" value="PAV74036.1"/>
    <property type="molecule type" value="Genomic_DNA"/>
</dbReference>
<dbReference type="InterPro" id="IPR000536">
    <property type="entry name" value="Nucl_hrmn_rcpt_lig-bd"/>
</dbReference>
<reference evidence="5 6" key="1">
    <citation type="journal article" date="2017" name="Curr. Biol.">
        <title>Genome architecture and evolution of a unichromosomal asexual nematode.</title>
        <authorList>
            <person name="Fradin H."/>
            <person name="Zegar C."/>
            <person name="Gutwein M."/>
            <person name="Lucas J."/>
            <person name="Kovtun M."/>
            <person name="Corcoran D."/>
            <person name="Baugh L.R."/>
            <person name="Kiontke K."/>
            <person name="Gunsalus K."/>
            <person name="Fitch D.H."/>
            <person name="Piano F."/>
        </authorList>
    </citation>
    <scope>NUCLEOTIDE SEQUENCE [LARGE SCALE GENOMIC DNA]</scope>
    <source>
        <strain evidence="5">PF1309</strain>
    </source>
</reference>
<keyword evidence="1" id="KW-0805">Transcription regulation</keyword>
<proteinExistence type="predicted"/>
<dbReference type="SUPFAM" id="SSF48508">
    <property type="entry name" value="Nuclear receptor ligand-binding domain"/>
    <property type="match status" value="1"/>
</dbReference>
<feature type="domain" description="NR LBD" evidence="4">
    <location>
        <begin position="18"/>
        <end position="296"/>
    </location>
</feature>
<dbReference type="Proteomes" id="UP000218231">
    <property type="component" value="Unassembled WGS sequence"/>
</dbReference>
<organism evidence="5 6">
    <name type="scientific">Diploscapter pachys</name>
    <dbReference type="NCBI Taxonomy" id="2018661"/>
    <lineage>
        <taxon>Eukaryota</taxon>
        <taxon>Metazoa</taxon>
        <taxon>Ecdysozoa</taxon>
        <taxon>Nematoda</taxon>
        <taxon>Chromadorea</taxon>
        <taxon>Rhabditida</taxon>
        <taxon>Rhabditina</taxon>
        <taxon>Rhabditomorpha</taxon>
        <taxon>Rhabditoidea</taxon>
        <taxon>Rhabditidae</taxon>
        <taxon>Diploscapter</taxon>
    </lineage>
</organism>
<keyword evidence="2" id="KW-0804">Transcription</keyword>
<dbReference type="Gene3D" id="1.10.565.10">
    <property type="entry name" value="Retinoid X Receptor"/>
    <property type="match status" value="1"/>
</dbReference>
<evidence type="ECO:0000313" key="5">
    <source>
        <dbReference type="EMBL" id="PAV74036.1"/>
    </source>
</evidence>
<dbReference type="InterPro" id="IPR035500">
    <property type="entry name" value="NHR-like_dom_sf"/>
</dbReference>
<evidence type="ECO:0000259" key="4">
    <source>
        <dbReference type="PROSITE" id="PS51843"/>
    </source>
</evidence>
<gene>
    <name evidence="5" type="ORF">WR25_27269</name>
</gene>
<dbReference type="PANTHER" id="PTHR24083">
    <property type="entry name" value="NUCLEAR HORMONE RECEPTOR"/>
    <property type="match status" value="1"/>
</dbReference>
<evidence type="ECO:0000256" key="1">
    <source>
        <dbReference type="ARBA" id="ARBA00023015"/>
    </source>
</evidence>
<sequence length="296" mass="34105">MAICEMETNNFDSEPQTDVKNLVENLLKLEEQMLAVRNACTFEPHTSATSCMYSRCLFKDLAWMASNSQKNLESFNPSPCSLEALRMWFVRDLSLMMEWGKCLPIMDTLLLNDKLALMKSFAPIFPLLQLAFYTTAPDESSNGVVIKLEPDIEPPNVDRLNYPDGTYIEKDNDNQNTQEMYTILIESCYKLLKRLQIKQEHIVLYKMLLLHNPDAEGLSSTGKKTIEQERNRLLNHLFIFLSNERGKSNSQMLFSNLLMMSATLNRVASFVRRVFDINHIFNRSNDLIDQLIIVGL</sequence>
<name>A0A2A2KJ15_9BILA</name>
<dbReference type="OrthoDB" id="6355676at2759"/>
<evidence type="ECO:0000256" key="3">
    <source>
        <dbReference type="ARBA" id="ARBA00023170"/>
    </source>
</evidence>
<dbReference type="AlphaFoldDB" id="A0A2A2KJ15"/>